<protein>
    <recommendedName>
        <fullName evidence="2">F-box domain-containing protein</fullName>
    </recommendedName>
</protein>
<dbReference type="PROSITE" id="PS50181">
    <property type="entry name" value="FBOX"/>
    <property type="match status" value="1"/>
</dbReference>
<accession>A0A8J6CF07</accession>
<dbReference type="InterPro" id="IPR036047">
    <property type="entry name" value="F-box-like_dom_sf"/>
</dbReference>
<dbReference type="CDD" id="cd09917">
    <property type="entry name" value="F-box_SF"/>
    <property type="match status" value="1"/>
</dbReference>
<evidence type="ECO:0000313" key="4">
    <source>
        <dbReference type="Proteomes" id="UP000751190"/>
    </source>
</evidence>
<dbReference type="SMART" id="SM00256">
    <property type="entry name" value="FBOX"/>
    <property type="match status" value="1"/>
</dbReference>
<feature type="region of interest" description="Disordered" evidence="1">
    <location>
        <begin position="69"/>
        <end position="94"/>
    </location>
</feature>
<evidence type="ECO:0000259" key="2">
    <source>
        <dbReference type="PROSITE" id="PS50181"/>
    </source>
</evidence>
<gene>
    <name evidence="3" type="ORF">KFE25_000811</name>
</gene>
<organism evidence="3 4">
    <name type="scientific">Diacronema lutheri</name>
    <name type="common">Unicellular marine alga</name>
    <name type="synonym">Monochrysis lutheri</name>
    <dbReference type="NCBI Taxonomy" id="2081491"/>
    <lineage>
        <taxon>Eukaryota</taxon>
        <taxon>Haptista</taxon>
        <taxon>Haptophyta</taxon>
        <taxon>Pavlovophyceae</taxon>
        <taxon>Pavlovales</taxon>
        <taxon>Pavlovaceae</taxon>
        <taxon>Diacronema</taxon>
    </lineage>
</organism>
<keyword evidence="4" id="KW-1185">Reference proteome</keyword>
<dbReference type="SUPFAM" id="SSF81383">
    <property type="entry name" value="F-box domain"/>
    <property type="match status" value="1"/>
</dbReference>
<name>A0A8J6CF07_DIALT</name>
<feature type="domain" description="F-box" evidence="2">
    <location>
        <begin position="1"/>
        <end position="41"/>
    </location>
</feature>
<comment type="caution">
    <text evidence="3">The sequence shown here is derived from an EMBL/GenBank/DDBJ whole genome shotgun (WGS) entry which is preliminary data.</text>
</comment>
<dbReference type="OrthoDB" id="10369018at2759"/>
<dbReference type="AlphaFoldDB" id="A0A8J6CF07"/>
<dbReference type="Proteomes" id="UP000751190">
    <property type="component" value="Unassembled WGS sequence"/>
</dbReference>
<proteinExistence type="predicted"/>
<evidence type="ECO:0000313" key="3">
    <source>
        <dbReference type="EMBL" id="KAG8467495.1"/>
    </source>
</evidence>
<dbReference type="InterPro" id="IPR001810">
    <property type="entry name" value="F-box_dom"/>
</dbReference>
<evidence type="ECO:0000256" key="1">
    <source>
        <dbReference type="SAM" id="MobiDB-lite"/>
    </source>
</evidence>
<dbReference type="Pfam" id="PF00646">
    <property type="entry name" value="F-box"/>
    <property type="match status" value="1"/>
</dbReference>
<sequence>MPMEVLSLCLDELDAPDLGRLACVSRALRDALSTPTSWNRQASKSLCTDEYGQLPGNMSRAVIAQQHIRDRMKRKGTAARTPSKPESEKKQRPCWQDDWSLPICLFLNEP</sequence>
<dbReference type="EMBL" id="JAGTXO010000006">
    <property type="protein sequence ID" value="KAG8467495.1"/>
    <property type="molecule type" value="Genomic_DNA"/>
</dbReference>
<reference evidence="3" key="1">
    <citation type="submission" date="2021-05" db="EMBL/GenBank/DDBJ databases">
        <title>The genome of the haptophyte Pavlova lutheri (Diacronema luteri, Pavlovales) - a model for lipid biosynthesis in eukaryotic algae.</title>
        <authorList>
            <person name="Hulatt C.J."/>
            <person name="Posewitz M.C."/>
        </authorList>
    </citation>
    <scope>NUCLEOTIDE SEQUENCE</scope>
    <source>
        <strain evidence="3">NIVA-4/92</strain>
    </source>
</reference>